<evidence type="ECO:0000256" key="3">
    <source>
        <dbReference type="ARBA" id="ARBA00022552"/>
    </source>
</evidence>
<reference evidence="8 9" key="1">
    <citation type="submission" date="2017-02" db="EMBL/GenBank/DDBJ databases">
        <title>The complete genomic sequence of a novel cold adapted crude oil-degrading bacterium Planococcus qaidamina Y42.</title>
        <authorList>
            <person name="Yang R."/>
        </authorList>
    </citation>
    <scope>NUCLEOTIDE SEQUENCE [LARGE SCALE GENOMIC DNA]</scope>
    <source>
        <strain evidence="8 9">Y42</strain>
    </source>
</reference>
<dbReference type="InterPro" id="IPR002676">
    <property type="entry name" value="RimM_N"/>
</dbReference>
<dbReference type="KEGG" id="pmar:B0X71_12060"/>
<comment type="domain">
    <text evidence="5">The PRC barrel domain binds ribosomal protein uS19.</text>
</comment>
<dbReference type="GO" id="GO:0043022">
    <property type="term" value="F:ribosome binding"/>
    <property type="evidence" value="ECO:0007669"/>
    <property type="project" value="InterPro"/>
</dbReference>
<evidence type="ECO:0000313" key="8">
    <source>
        <dbReference type="EMBL" id="AQQ53747.1"/>
    </source>
</evidence>
<dbReference type="OrthoDB" id="9810331at2"/>
<dbReference type="SUPFAM" id="SSF50447">
    <property type="entry name" value="Translation proteins"/>
    <property type="match status" value="1"/>
</dbReference>
<keyword evidence="3 5" id="KW-0698">rRNA processing</keyword>
<dbReference type="Gene3D" id="2.40.30.60">
    <property type="entry name" value="RimM"/>
    <property type="match status" value="1"/>
</dbReference>
<evidence type="ECO:0000259" key="6">
    <source>
        <dbReference type="Pfam" id="PF01782"/>
    </source>
</evidence>
<protein>
    <recommendedName>
        <fullName evidence="5">Ribosome maturation factor RimM</fullName>
    </recommendedName>
</protein>
<comment type="subunit">
    <text evidence="5">Binds ribosomal protein uS19.</text>
</comment>
<comment type="similarity">
    <text evidence="5">Belongs to the RimM family.</text>
</comment>
<dbReference type="InterPro" id="IPR056792">
    <property type="entry name" value="PRC_RimM"/>
</dbReference>
<keyword evidence="2 5" id="KW-0690">Ribosome biogenesis</keyword>
<dbReference type="GO" id="GO:0006364">
    <property type="term" value="P:rRNA processing"/>
    <property type="evidence" value="ECO:0007669"/>
    <property type="project" value="UniProtKB-UniRule"/>
</dbReference>
<keyword evidence="4 5" id="KW-0143">Chaperone</keyword>
<dbReference type="GO" id="GO:0042274">
    <property type="term" value="P:ribosomal small subunit biogenesis"/>
    <property type="evidence" value="ECO:0007669"/>
    <property type="project" value="UniProtKB-UniRule"/>
</dbReference>
<evidence type="ECO:0000256" key="1">
    <source>
        <dbReference type="ARBA" id="ARBA00022490"/>
    </source>
</evidence>
<evidence type="ECO:0000259" key="7">
    <source>
        <dbReference type="Pfam" id="PF24986"/>
    </source>
</evidence>
<dbReference type="InterPro" id="IPR009000">
    <property type="entry name" value="Transl_B-barrel_sf"/>
</dbReference>
<feature type="domain" description="RimM N-terminal" evidence="6">
    <location>
        <begin position="6"/>
        <end position="89"/>
    </location>
</feature>
<dbReference type="InterPro" id="IPR011961">
    <property type="entry name" value="RimM"/>
</dbReference>
<dbReference type="AlphaFoldDB" id="A0A1Q2L128"/>
<dbReference type="RefSeq" id="WP_077589645.1">
    <property type="nucleotide sequence ID" value="NZ_CP019640.1"/>
</dbReference>
<accession>A0A1Q2L128</accession>
<name>A0A1Q2L128_9BACL</name>
<evidence type="ECO:0000256" key="4">
    <source>
        <dbReference type="ARBA" id="ARBA00023186"/>
    </source>
</evidence>
<gene>
    <name evidence="5" type="primary">rimM</name>
    <name evidence="8" type="ORF">B0X71_12060</name>
</gene>
<dbReference type="HAMAP" id="MF_00014">
    <property type="entry name" value="Ribosome_mat_RimM"/>
    <property type="match status" value="1"/>
</dbReference>
<comment type="subcellular location">
    <subcellularLocation>
        <location evidence="5">Cytoplasm</location>
    </subcellularLocation>
</comment>
<keyword evidence="9" id="KW-1185">Reference proteome</keyword>
<dbReference type="Pfam" id="PF24986">
    <property type="entry name" value="PRC_RimM"/>
    <property type="match status" value="1"/>
</dbReference>
<evidence type="ECO:0000256" key="5">
    <source>
        <dbReference type="HAMAP-Rule" id="MF_00014"/>
    </source>
</evidence>
<dbReference type="Proteomes" id="UP000188184">
    <property type="component" value="Chromosome"/>
</dbReference>
<organism evidence="8 9">
    <name type="scientific">Planococcus lenghuensis</name>
    <dbReference type="NCBI Taxonomy" id="2213202"/>
    <lineage>
        <taxon>Bacteria</taxon>
        <taxon>Bacillati</taxon>
        <taxon>Bacillota</taxon>
        <taxon>Bacilli</taxon>
        <taxon>Bacillales</taxon>
        <taxon>Caryophanaceae</taxon>
        <taxon>Planococcus</taxon>
    </lineage>
</organism>
<proteinExistence type="inferred from homology"/>
<dbReference type="SUPFAM" id="SSF50346">
    <property type="entry name" value="PRC-barrel domain"/>
    <property type="match status" value="1"/>
</dbReference>
<comment type="function">
    <text evidence="5">An accessory protein needed during the final step in the assembly of 30S ribosomal subunit, possibly for assembly of the head region. Essential for efficient processing of 16S rRNA. May be needed both before and after RbfA during the maturation of 16S rRNA. It has affinity for free ribosomal 30S subunits but not for 70S ribosomes.</text>
</comment>
<dbReference type="GO" id="GO:0005840">
    <property type="term" value="C:ribosome"/>
    <property type="evidence" value="ECO:0007669"/>
    <property type="project" value="InterPro"/>
</dbReference>
<evidence type="ECO:0000256" key="2">
    <source>
        <dbReference type="ARBA" id="ARBA00022517"/>
    </source>
</evidence>
<dbReference type="EMBL" id="CP019640">
    <property type="protein sequence ID" value="AQQ53747.1"/>
    <property type="molecule type" value="Genomic_DNA"/>
</dbReference>
<dbReference type="GO" id="GO:0005737">
    <property type="term" value="C:cytoplasm"/>
    <property type="evidence" value="ECO:0007669"/>
    <property type="project" value="UniProtKB-SubCell"/>
</dbReference>
<dbReference type="PANTHER" id="PTHR33692">
    <property type="entry name" value="RIBOSOME MATURATION FACTOR RIMM"/>
    <property type="match status" value="1"/>
</dbReference>
<feature type="domain" description="Ribosome maturation factor RimM PRC barrel" evidence="7">
    <location>
        <begin position="102"/>
        <end position="169"/>
    </location>
</feature>
<dbReference type="NCBIfam" id="TIGR02273">
    <property type="entry name" value="16S_RimM"/>
    <property type="match status" value="1"/>
</dbReference>
<dbReference type="Pfam" id="PF01782">
    <property type="entry name" value="RimM"/>
    <property type="match status" value="1"/>
</dbReference>
<evidence type="ECO:0000313" key="9">
    <source>
        <dbReference type="Proteomes" id="UP000188184"/>
    </source>
</evidence>
<sequence length="172" mass="19735">MEWFNVGKIVNTHGIRGEVRVLARTDFPEERFAEGAKLGVFKPDAKKPVTVKVASHRRHKNFDLLTFEGYSNINDVLEFKNAELRVAEHELVELEENEYYYHEIIGCTVVTDEGREIGVITEILETGANDVWAVKPQTGKEQYIPYIEDVVKEIDVDEKRVVIELMEGLLSE</sequence>
<dbReference type="PANTHER" id="PTHR33692:SF1">
    <property type="entry name" value="RIBOSOME MATURATION FACTOR RIMM"/>
    <property type="match status" value="1"/>
</dbReference>
<dbReference type="InterPro" id="IPR011033">
    <property type="entry name" value="PRC_barrel-like_sf"/>
</dbReference>
<keyword evidence="1 5" id="KW-0963">Cytoplasm</keyword>
<dbReference type="InterPro" id="IPR036976">
    <property type="entry name" value="RimM_N_sf"/>
</dbReference>
<dbReference type="Gene3D" id="2.30.30.240">
    <property type="entry name" value="PRC-barrel domain"/>
    <property type="match status" value="1"/>
</dbReference>